<comment type="caution">
    <text evidence="12">The sequence shown here is derived from an EMBL/GenBank/DDBJ whole genome shotgun (WGS) entry which is preliminary data.</text>
</comment>
<dbReference type="PANTHER" id="PTHR43750">
    <property type="entry name" value="UDP-GLUCOSE 6-DEHYDROGENASE TUAD"/>
    <property type="match status" value="1"/>
</dbReference>
<dbReference type="Pfam" id="PF03720">
    <property type="entry name" value="UDPG_MGDP_dh_C"/>
    <property type="match status" value="1"/>
</dbReference>
<dbReference type="NCBIfam" id="TIGR03026">
    <property type="entry name" value="NDP-sugDHase"/>
    <property type="match status" value="1"/>
</dbReference>
<gene>
    <name evidence="12" type="ORF">OA50_02207</name>
</gene>
<dbReference type="Pfam" id="PF03721">
    <property type="entry name" value="UDPG_MGDP_dh_N"/>
    <property type="match status" value="1"/>
</dbReference>
<dbReference type="PANTHER" id="PTHR43750:SF1">
    <property type="entry name" value="GDP-MANNOSE 6-DEHYDROGENASE"/>
    <property type="match status" value="1"/>
</dbReference>
<feature type="binding site" evidence="10">
    <location>
        <position position="297"/>
    </location>
    <ligand>
        <name>NAD(+)</name>
        <dbReference type="ChEBI" id="CHEBI:57540"/>
    </ligand>
</feature>
<comment type="catalytic activity">
    <reaction evidence="6 7">
        <text>UDP-alpha-D-glucose + 2 NAD(+) + H2O = UDP-alpha-D-glucuronate + 2 NADH + 3 H(+)</text>
        <dbReference type="Rhea" id="RHEA:23596"/>
        <dbReference type="ChEBI" id="CHEBI:15377"/>
        <dbReference type="ChEBI" id="CHEBI:15378"/>
        <dbReference type="ChEBI" id="CHEBI:57540"/>
        <dbReference type="ChEBI" id="CHEBI:57945"/>
        <dbReference type="ChEBI" id="CHEBI:58052"/>
        <dbReference type="ChEBI" id="CHEBI:58885"/>
        <dbReference type="EC" id="1.1.1.22"/>
    </reaction>
</comment>
<feature type="binding site" evidence="10">
    <location>
        <position position="56"/>
    </location>
    <ligand>
        <name>NAD(+)</name>
        <dbReference type="ChEBI" id="CHEBI:57540"/>
    </ligand>
</feature>
<dbReference type="SUPFAM" id="SSF52413">
    <property type="entry name" value="UDP-glucose/GDP-mannose dehydrogenase C-terminal domain"/>
    <property type="match status" value="1"/>
</dbReference>
<evidence type="ECO:0000256" key="4">
    <source>
        <dbReference type="ARBA" id="ARBA00023002"/>
    </source>
</evidence>
<feature type="binding site" evidence="10">
    <location>
        <position position="357"/>
    </location>
    <ligand>
        <name>NAD(+)</name>
        <dbReference type="ChEBI" id="CHEBI:57540"/>
    </ligand>
</feature>
<proteinExistence type="inferred from homology"/>
<organism evidence="12 13">
    <name type="scientific">Mameliella alba</name>
    <dbReference type="NCBI Taxonomy" id="561184"/>
    <lineage>
        <taxon>Bacteria</taxon>
        <taxon>Pseudomonadati</taxon>
        <taxon>Pseudomonadota</taxon>
        <taxon>Alphaproteobacteria</taxon>
        <taxon>Rhodobacterales</taxon>
        <taxon>Roseobacteraceae</taxon>
        <taxon>Mameliella</taxon>
    </lineage>
</organism>
<dbReference type="UniPathway" id="UPA00038">
    <property type="reaction ID" value="UER00491"/>
</dbReference>
<dbReference type="PIRSF" id="PIRSF500134">
    <property type="entry name" value="UDPglc_DH_bac"/>
    <property type="match status" value="1"/>
</dbReference>
<dbReference type="PIRSF" id="PIRSF000124">
    <property type="entry name" value="UDPglc_GDPman_dh"/>
    <property type="match status" value="1"/>
</dbReference>
<dbReference type="SUPFAM" id="SSF51735">
    <property type="entry name" value="NAD(P)-binding Rossmann-fold domains"/>
    <property type="match status" value="1"/>
</dbReference>
<dbReference type="InterPro" id="IPR014026">
    <property type="entry name" value="UDP-Glc/GDP-Man_DH_dimer"/>
</dbReference>
<evidence type="ECO:0000256" key="3">
    <source>
        <dbReference type="ARBA" id="ARBA00012954"/>
    </source>
</evidence>
<feature type="binding site" evidence="10">
    <location>
        <position position="61"/>
    </location>
    <ligand>
        <name>NAD(+)</name>
        <dbReference type="ChEBI" id="CHEBI:57540"/>
    </ligand>
</feature>
<reference evidence="12 13" key="1">
    <citation type="submission" date="2014-10" db="EMBL/GenBank/DDBJ databases">
        <title>Genome sequence of Ponticoccus sp. strain UMTAT08 isolated from clonal culture of toxic dinoflagellate Alexandrium tamiyavanichii.</title>
        <authorList>
            <person name="Gan H.Y."/>
            <person name="Muhd D.-D."/>
            <person name="Mohd Noor M.E."/>
            <person name="Yeong Y.S."/>
            <person name="Usup G."/>
        </authorList>
    </citation>
    <scope>NUCLEOTIDE SEQUENCE [LARGE SCALE GENOMIC DNA]</scope>
    <source>
        <strain evidence="12 13">UMTAT08</strain>
    </source>
</reference>
<dbReference type="GO" id="GO:0051287">
    <property type="term" value="F:NAD binding"/>
    <property type="evidence" value="ECO:0007669"/>
    <property type="project" value="InterPro"/>
</dbReference>
<evidence type="ECO:0000256" key="8">
    <source>
        <dbReference type="PIRSR" id="PIRSR500134-1"/>
    </source>
</evidence>
<evidence type="ECO:0000256" key="6">
    <source>
        <dbReference type="ARBA" id="ARBA00047473"/>
    </source>
</evidence>
<keyword evidence="4 7" id="KW-0560">Oxidoreductase</keyword>
<feature type="binding site" evidence="9">
    <location>
        <position position="236"/>
    </location>
    <ligand>
        <name>substrate</name>
    </ligand>
</feature>
<comment type="similarity">
    <text evidence="2 7">Belongs to the UDP-glucose/GDP-mannose dehydrogenase family.</text>
</comment>
<dbReference type="InterPro" id="IPR017476">
    <property type="entry name" value="UDP-Glc/GDP-Man"/>
</dbReference>
<feature type="active site" description="Nucleophile" evidence="8">
    <location>
        <position position="294"/>
    </location>
</feature>
<dbReference type="InterPro" id="IPR036220">
    <property type="entry name" value="UDP-Glc/GDP-Man_DH_C_sf"/>
</dbReference>
<evidence type="ECO:0000313" key="12">
    <source>
        <dbReference type="EMBL" id="KHQ53180.1"/>
    </source>
</evidence>
<evidence type="ECO:0000256" key="9">
    <source>
        <dbReference type="PIRSR" id="PIRSR500134-2"/>
    </source>
</evidence>
<feature type="domain" description="UDP-glucose/GDP-mannose dehydrogenase C-terminal" evidence="11">
    <location>
        <begin position="343"/>
        <end position="455"/>
    </location>
</feature>
<dbReference type="InterPro" id="IPR001732">
    <property type="entry name" value="UDP-Glc/GDP-Man_DH_N"/>
</dbReference>
<dbReference type="STRING" id="561184.SAMN05216376_1067"/>
<dbReference type="GO" id="GO:0000271">
    <property type="term" value="P:polysaccharide biosynthetic process"/>
    <property type="evidence" value="ECO:0007669"/>
    <property type="project" value="InterPro"/>
</dbReference>
<evidence type="ECO:0000313" key="13">
    <source>
        <dbReference type="Proteomes" id="UP000030960"/>
    </source>
</evidence>
<dbReference type="PATRIC" id="fig|1515334.3.peg.2226"/>
<evidence type="ECO:0000256" key="5">
    <source>
        <dbReference type="ARBA" id="ARBA00023027"/>
    </source>
</evidence>
<feature type="binding site" evidence="9">
    <location>
        <position position="350"/>
    </location>
    <ligand>
        <name>substrate</name>
    </ligand>
</feature>
<feature type="binding site" evidence="10">
    <location>
        <position position="112"/>
    </location>
    <ligand>
        <name>NAD(+)</name>
        <dbReference type="ChEBI" id="CHEBI:57540"/>
    </ligand>
</feature>
<dbReference type="OrthoDB" id="9803238at2"/>
<evidence type="ECO:0000259" key="11">
    <source>
        <dbReference type="SMART" id="SM00984"/>
    </source>
</evidence>
<dbReference type="InterPro" id="IPR014027">
    <property type="entry name" value="UDP-Glc/GDP-Man_DH_C"/>
</dbReference>
<dbReference type="EMBL" id="JSUQ01000008">
    <property type="protein sequence ID" value="KHQ53180.1"/>
    <property type="molecule type" value="Genomic_DNA"/>
</dbReference>
<dbReference type="InterPro" id="IPR008927">
    <property type="entry name" value="6-PGluconate_DH-like_C_sf"/>
</dbReference>
<dbReference type="AlphaFoldDB" id="A0A0B3RPV6"/>
<dbReference type="Gene3D" id="1.20.5.170">
    <property type="match status" value="1"/>
</dbReference>
<dbReference type="InterPro" id="IPR036291">
    <property type="entry name" value="NAD(P)-bd_dom_sf"/>
</dbReference>
<dbReference type="SMART" id="SM00984">
    <property type="entry name" value="UDPG_MGDP_dh_C"/>
    <property type="match status" value="1"/>
</dbReference>
<dbReference type="Gene3D" id="3.40.50.720">
    <property type="entry name" value="NAD(P)-binding Rossmann-like Domain"/>
    <property type="match status" value="2"/>
</dbReference>
<evidence type="ECO:0000256" key="2">
    <source>
        <dbReference type="ARBA" id="ARBA00006601"/>
    </source>
</evidence>
<accession>A0A0B3RPV6</accession>
<dbReference type="SUPFAM" id="SSF48179">
    <property type="entry name" value="6-phosphogluconate dehydrogenase C-terminal domain-like"/>
    <property type="match status" value="1"/>
</dbReference>
<keyword evidence="5 7" id="KW-0520">NAD</keyword>
<keyword evidence="13" id="KW-1185">Reference proteome</keyword>
<protein>
    <recommendedName>
        <fullName evidence="3 7">UDP-glucose 6-dehydrogenase</fullName>
        <ecNumber evidence="3 7">1.1.1.22</ecNumber>
    </recommendedName>
</protein>
<feature type="binding site" evidence="9">
    <location>
        <position position="291"/>
    </location>
    <ligand>
        <name>substrate</name>
    </ligand>
</feature>
<dbReference type="EC" id="1.1.1.22" evidence="3 7"/>
<dbReference type="Pfam" id="PF00984">
    <property type="entry name" value="UDPG_MGDP_dh"/>
    <property type="match status" value="1"/>
</dbReference>
<feature type="binding site" evidence="9">
    <location>
        <begin position="184"/>
        <end position="187"/>
    </location>
    <ligand>
        <name>substrate</name>
    </ligand>
</feature>
<feature type="binding site" evidence="10">
    <location>
        <position position="187"/>
    </location>
    <ligand>
        <name>NAD(+)</name>
        <dbReference type="ChEBI" id="CHEBI:57540"/>
    </ligand>
</feature>
<sequence length="467" mass="49777">MLDAVSANWHSDVPRGFQPYLVPDHKPRISVVGLGYVGSVTAGCLASLGHQVVGVDVDPLKIANVMEGKSPIHEAGLDDLLADGVKCGAISATDDLCAAVAGTDATFVSVGTPTASDGSCDLRYIESVADTIGAAIATKKSFHVVVLRCSVPPGTTMNVMARRIEQASRKAAGVDFGIAFVPEFLREGVAVDDFRTPPKTVIGASDERSVAIVARIFEPVDAKPILTEIETAELVKHVDNVWHANKVCFANEIGRLSKALNIDGRDVMDIFCQDTKLNLSPYYLKPGFAYGGSCLPKEVRAMNHLAQSRNVDLPLIGSLDQSNLAQIDRAVAMLLAARPRKVAVLGLAFKPGTNDLRESPILDVIAQLQEKGIAVSAHDHFVTSDNVAESARHAASTKPGLQDLCQQLPQLLSEDIADTLQDADAVIVTHALPEYRQAAQDVFVPVIDVARLFAGQTEPAHCQGIGW</sequence>
<dbReference type="Proteomes" id="UP000030960">
    <property type="component" value="Unassembled WGS sequence"/>
</dbReference>
<comment type="pathway">
    <text evidence="1">Nucleotide-sugar biosynthesis; UDP-alpha-D-glucuronate biosynthesis; UDP-alpha-D-glucuronate from UDP-alpha-D-glucose: step 1/1.</text>
</comment>
<dbReference type="RefSeq" id="WP_052244447.1">
    <property type="nucleotide sequence ID" value="NZ_JSUQ01000008.1"/>
</dbReference>
<dbReference type="GO" id="GO:0003979">
    <property type="term" value="F:UDP-glucose 6-dehydrogenase activity"/>
    <property type="evidence" value="ECO:0007669"/>
    <property type="project" value="UniProtKB-EC"/>
</dbReference>
<evidence type="ECO:0000256" key="7">
    <source>
        <dbReference type="PIRNR" id="PIRNR000124"/>
    </source>
</evidence>
<name>A0A0B3RPV6_9RHOB</name>
<evidence type="ECO:0000256" key="1">
    <source>
        <dbReference type="ARBA" id="ARBA00004701"/>
    </source>
</evidence>
<feature type="binding site" evidence="9">
    <location>
        <begin position="283"/>
        <end position="287"/>
    </location>
    <ligand>
        <name>substrate</name>
    </ligand>
</feature>
<evidence type="ECO:0000256" key="10">
    <source>
        <dbReference type="PIRSR" id="PIRSR500134-3"/>
    </source>
</evidence>
<dbReference type="GO" id="GO:0006065">
    <property type="term" value="P:UDP-glucuronate biosynthetic process"/>
    <property type="evidence" value="ECO:0007669"/>
    <property type="project" value="UniProtKB-UniPathway"/>
</dbReference>
<dbReference type="InterPro" id="IPR028357">
    <property type="entry name" value="UDPglc_DH_bac"/>
</dbReference>